<reference evidence="3 4" key="2">
    <citation type="submission" date="2020-03" db="EMBL/GenBank/DDBJ databases">
        <authorList>
            <person name="Ichikawa N."/>
            <person name="Kimura A."/>
            <person name="Kitahashi Y."/>
            <person name="Uohara A."/>
        </authorList>
    </citation>
    <scope>NUCLEOTIDE SEQUENCE [LARGE SCALE GENOMIC DNA]</scope>
    <source>
        <strain evidence="3 4">NBRC 105367</strain>
    </source>
</reference>
<dbReference type="EMBL" id="AP022871">
    <property type="protein sequence ID" value="BCB83676.1"/>
    <property type="molecule type" value="Genomic_DNA"/>
</dbReference>
<evidence type="ECO:0000259" key="2">
    <source>
        <dbReference type="Pfam" id="PF12358"/>
    </source>
</evidence>
<dbReference type="KEGG" id="psuu:Psuf_009890"/>
<accession>A0A6F8YC52</accession>
<dbReference type="Proteomes" id="UP000503011">
    <property type="component" value="Chromosome"/>
</dbReference>
<keyword evidence="4" id="KW-1185">Reference proteome</keyword>
<evidence type="ECO:0000313" key="3">
    <source>
        <dbReference type="EMBL" id="BCB83676.1"/>
    </source>
</evidence>
<protein>
    <recommendedName>
        <fullName evidence="2">DUF3644 domain-containing protein</fullName>
    </recommendedName>
</protein>
<feature type="domain" description="DUF3644" evidence="2">
    <location>
        <begin position="27"/>
        <end position="204"/>
    </location>
</feature>
<organism evidence="3 4">
    <name type="scientific">Phytohabitans suffuscus</name>
    <dbReference type="NCBI Taxonomy" id="624315"/>
    <lineage>
        <taxon>Bacteria</taxon>
        <taxon>Bacillati</taxon>
        <taxon>Actinomycetota</taxon>
        <taxon>Actinomycetes</taxon>
        <taxon>Micromonosporales</taxon>
        <taxon>Micromonosporaceae</taxon>
    </lineage>
</organism>
<sequence>MLPTGARVILDPNAKEVIMAWPLWRHMLRESQRHALRAVDEWNSSNGNYSDFIGHMHKAWLYLLHAEFRRDKLPFHYTDDVGQPKIIDGESQAWGLEDCLKKRYSDANDPVRRNVELFVKLRNKIEHRYERELKIATGGKAQALVINYEQEMTAKFGEVYSLADQLRFPIFLRALSAEGVGELREISKRLPRRTRDLVARYESDLDRVVLEDLRYDYRIRLVPMVGPKSDADLAVNFVRLDELTEDERKVMVDAGRSGTVIVRDRQVEVTDKDKLRPMQVVRLVEGQVPFEFTLYGHHTEMWRRLGVRPPNGAAKPWETDPRYCVYSEAFGAYVYTTAWVKRIVKEIGTVEKYRAFFGREPRMKVSQLPNRNVSPSITGSEARKLPA</sequence>
<dbReference type="Pfam" id="PF12358">
    <property type="entry name" value="DUF3644"/>
    <property type="match status" value="1"/>
</dbReference>
<dbReference type="InterPro" id="IPR022104">
    <property type="entry name" value="DUF3644"/>
</dbReference>
<feature type="region of interest" description="Disordered" evidence="1">
    <location>
        <begin position="368"/>
        <end position="387"/>
    </location>
</feature>
<feature type="compositionally biased region" description="Polar residues" evidence="1">
    <location>
        <begin position="368"/>
        <end position="379"/>
    </location>
</feature>
<dbReference type="AlphaFoldDB" id="A0A6F8YC52"/>
<evidence type="ECO:0000313" key="4">
    <source>
        <dbReference type="Proteomes" id="UP000503011"/>
    </source>
</evidence>
<gene>
    <name evidence="3" type="ORF">Psuf_009890</name>
</gene>
<name>A0A6F8YC52_9ACTN</name>
<reference evidence="3 4" key="1">
    <citation type="submission" date="2020-03" db="EMBL/GenBank/DDBJ databases">
        <title>Whole genome shotgun sequence of Phytohabitans suffuscus NBRC 105367.</title>
        <authorList>
            <person name="Komaki H."/>
            <person name="Tamura T."/>
        </authorList>
    </citation>
    <scope>NUCLEOTIDE SEQUENCE [LARGE SCALE GENOMIC DNA]</scope>
    <source>
        <strain evidence="3 4">NBRC 105367</strain>
    </source>
</reference>
<proteinExistence type="predicted"/>
<evidence type="ECO:0000256" key="1">
    <source>
        <dbReference type="SAM" id="MobiDB-lite"/>
    </source>
</evidence>